<evidence type="ECO:0000259" key="13">
    <source>
        <dbReference type="Pfam" id="PF01467"/>
    </source>
</evidence>
<dbReference type="UniPathway" id="UPA00356">
    <property type="reaction ID" value="UER00437"/>
</dbReference>
<sequence>MIKLDKKPNILVIGDLMIDHYLWGSCDRISPEAPVQVVNVKKESSVLGGAGNVINNLFALGAKVDVISVMGDDAVANELKSLLEKIEVSSSNLIVEENRKTSKKSRLIASQQQVLRYDMESINDISEQSSNKILENLKVNIKKYDSIILSDYGKGVLTTNLTKEIIKIANENKVKVLVDPKGKDYSKYKGSYTLTPNKKEAMEATNIDIKDEKSLVKALEDLKQKCDLEVSLITLSENGIAILKDELIIKPTVAREVYDVTGAGDTVIASIAFALGNDLNIEEAISFANLAAGVVVGKIGSATATLDEIYEYESSLHKSSSTSHIKTFQEIEKLAYKFHELGKKVVFTNGCFDILHAGHVKYLEVAKSYGDVLIVGVNADSSVRKLKGPTRPINNQDDRAYILASLESVDYVVIFEEETPYELIKLVKPHTLVKGGDYEGKDVVGQDIANELKLVQFVDGKSTTNTIKRIQNSETSN</sequence>
<evidence type="ECO:0000256" key="9">
    <source>
        <dbReference type="ARBA" id="ARBA00023277"/>
    </source>
</evidence>
<dbReference type="Gene3D" id="3.40.50.620">
    <property type="entry name" value="HUPs"/>
    <property type="match status" value="1"/>
</dbReference>
<dbReference type="Pfam" id="PF00294">
    <property type="entry name" value="PfkB"/>
    <property type="match status" value="1"/>
</dbReference>
<dbReference type="EC" id="2.7.7.70" evidence="11"/>
<dbReference type="SUPFAM" id="SSF52374">
    <property type="entry name" value="Nucleotidylyl transferase"/>
    <property type="match status" value="1"/>
</dbReference>
<dbReference type="EC" id="2.7.1.167" evidence="11"/>
<dbReference type="PANTHER" id="PTHR46969:SF1">
    <property type="entry name" value="BIFUNCTIONAL PROTEIN HLDE"/>
    <property type="match status" value="1"/>
</dbReference>
<name>A0A4Q0ZH60_9BACT</name>
<dbReference type="GO" id="GO:0033786">
    <property type="term" value="F:heptose-1-phosphate adenylyltransferase activity"/>
    <property type="evidence" value="ECO:0007669"/>
    <property type="project" value="UniProtKB-UniRule"/>
</dbReference>
<dbReference type="NCBIfam" id="TIGR02199">
    <property type="entry name" value="rfaE_dom_II"/>
    <property type="match status" value="1"/>
</dbReference>
<dbReference type="NCBIfam" id="TIGR02198">
    <property type="entry name" value="rfaE_dom_I"/>
    <property type="match status" value="1"/>
</dbReference>
<keyword evidence="9 11" id="KW-0119">Carbohydrate metabolism</keyword>
<evidence type="ECO:0000256" key="10">
    <source>
        <dbReference type="ARBA" id="ARBA00047428"/>
    </source>
</evidence>
<feature type="binding site" evidence="11">
    <location>
        <begin position="197"/>
        <end position="200"/>
    </location>
    <ligand>
        <name>ATP</name>
        <dbReference type="ChEBI" id="CHEBI:30616"/>
    </ligand>
</feature>
<comment type="caution">
    <text evidence="14">The sequence shown here is derived from an EMBL/GenBank/DDBJ whole genome shotgun (WGS) entry which is preliminary data.</text>
</comment>
<dbReference type="InterPro" id="IPR011914">
    <property type="entry name" value="RfaE_dom_II"/>
</dbReference>
<dbReference type="AlphaFoldDB" id="A0A4Q0ZH60"/>
<dbReference type="GO" id="GO:0033785">
    <property type="term" value="F:heptose 7-phosphate kinase activity"/>
    <property type="evidence" value="ECO:0007669"/>
    <property type="project" value="UniProtKB-UniRule"/>
</dbReference>
<dbReference type="GO" id="GO:0005829">
    <property type="term" value="C:cytosol"/>
    <property type="evidence" value="ECO:0007669"/>
    <property type="project" value="TreeGrafter"/>
</dbReference>
<keyword evidence="7 11" id="KW-0067">ATP-binding</keyword>
<dbReference type="InterPro" id="IPR029056">
    <property type="entry name" value="Ribokinase-like"/>
</dbReference>
<comment type="pathway">
    <text evidence="11">Nucleotide-sugar biosynthesis; ADP-L-glycero-beta-D-manno-heptose biosynthesis; ADP-L-glycero-beta-D-manno-heptose from D-glycero-beta-D-manno-heptose 7-phosphate: step 3/4.</text>
</comment>
<comment type="similarity">
    <text evidence="11">In the C-terminal section; belongs to the cytidylyltransferase family.</text>
</comment>
<evidence type="ECO:0000256" key="4">
    <source>
        <dbReference type="ARBA" id="ARBA00022695"/>
    </source>
</evidence>
<protein>
    <recommendedName>
        <fullName evidence="11">Bifunctional protein HldE</fullName>
    </recommendedName>
    <domain>
        <recommendedName>
            <fullName evidence="11">D-beta-D-heptose 7-phosphate kinase</fullName>
            <ecNumber evidence="11">2.7.1.167</ecNumber>
        </recommendedName>
        <alternativeName>
            <fullName evidence="11">D-beta-D-heptose 7-phosphotransferase</fullName>
        </alternativeName>
        <alternativeName>
            <fullName evidence="11">D-glycero-beta-D-manno-heptose-7-phosphate kinase</fullName>
        </alternativeName>
    </domain>
    <domain>
        <recommendedName>
            <fullName evidence="11">D-beta-D-heptose 1-phosphate adenylyltransferase</fullName>
            <ecNumber evidence="11">2.7.7.70</ecNumber>
        </recommendedName>
        <alternativeName>
            <fullName evidence="11">D-glycero-beta-D-manno-heptose 1-phosphate adenylyltransferase</fullName>
        </alternativeName>
    </domain>
</protein>
<dbReference type="InterPro" id="IPR011913">
    <property type="entry name" value="RfaE_dom_I"/>
</dbReference>
<evidence type="ECO:0000256" key="8">
    <source>
        <dbReference type="ARBA" id="ARBA00023268"/>
    </source>
</evidence>
<evidence type="ECO:0000256" key="3">
    <source>
        <dbReference type="ARBA" id="ARBA00022679"/>
    </source>
</evidence>
<organism evidence="14 15">
    <name type="scientific">Arcobacter cloacae</name>
    <dbReference type="NCBI Taxonomy" id="1054034"/>
    <lineage>
        <taxon>Bacteria</taxon>
        <taxon>Pseudomonadati</taxon>
        <taxon>Campylobacterota</taxon>
        <taxon>Epsilonproteobacteria</taxon>
        <taxon>Campylobacterales</taxon>
        <taxon>Arcobacteraceae</taxon>
        <taxon>Arcobacter</taxon>
    </lineage>
</organism>
<comment type="similarity">
    <text evidence="11">In the N-terminal section; belongs to the carbohydrate kinase PfkB family.</text>
</comment>
<dbReference type="HAMAP" id="MF_01603">
    <property type="entry name" value="HldE"/>
    <property type="match status" value="1"/>
</dbReference>
<dbReference type="InterPro" id="IPR023030">
    <property type="entry name" value="Bifunc_HldE"/>
</dbReference>
<comment type="function">
    <text evidence="2 11">Catalyzes the ADP transfer from ATP to D-glycero-beta-D-manno-heptose 1-phosphate, yielding ADP-D-glycero-beta-D-manno-heptose.</text>
</comment>
<dbReference type="PANTHER" id="PTHR46969">
    <property type="entry name" value="BIFUNCTIONAL PROTEIN HLDE"/>
    <property type="match status" value="1"/>
</dbReference>
<dbReference type="CDD" id="cd01172">
    <property type="entry name" value="RfaE_like"/>
    <property type="match status" value="1"/>
</dbReference>
<feature type="active site" evidence="11">
    <location>
        <position position="265"/>
    </location>
</feature>
<dbReference type="EMBL" id="PDJZ01000019">
    <property type="protein sequence ID" value="RXJ82966.1"/>
    <property type="molecule type" value="Genomic_DNA"/>
</dbReference>
<evidence type="ECO:0000256" key="11">
    <source>
        <dbReference type="HAMAP-Rule" id="MF_01603"/>
    </source>
</evidence>
<keyword evidence="5 11" id="KW-0547">Nucleotide-binding</keyword>
<evidence type="ECO:0000256" key="6">
    <source>
        <dbReference type="ARBA" id="ARBA00022777"/>
    </source>
</evidence>
<feature type="region of interest" description="Ribokinase" evidence="11">
    <location>
        <begin position="1"/>
        <end position="319"/>
    </location>
</feature>
<proteinExistence type="inferred from homology"/>
<dbReference type="GO" id="GO:0016773">
    <property type="term" value="F:phosphotransferase activity, alcohol group as acceptor"/>
    <property type="evidence" value="ECO:0007669"/>
    <property type="project" value="InterPro"/>
</dbReference>
<dbReference type="GO" id="GO:0097171">
    <property type="term" value="P:ADP-L-glycero-beta-D-manno-heptose biosynthetic process"/>
    <property type="evidence" value="ECO:0007669"/>
    <property type="project" value="UniProtKB-UniPathway"/>
</dbReference>
<comment type="function">
    <text evidence="1 11">Catalyzes the phosphorylation of D-glycero-D-manno-heptose 7-phosphate at the C-1 position to selectively form D-glycero-beta-D-manno-heptose-1,7-bisphosphate.</text>
</comment>
<comment type="catalytic activity">
    <reaction evidence="10 11">
        <text>D-glycero-beta-D-manno-heptose 1-phosphate + ATP + H(+) = ADP-D-glycero-beta-D-manno-heptose + diphosphate</text>
        <dbReference type="Rhea" id="RHEA:27465"/>
        <dbReference type="ChEBI" id="CHEBI:15378"/>
        <dbReference type="ChEBI" id="CHEBI:30616"/>
        <dbReference type="ChEBI" id="CHEBI:33019"/>
        <dbReference type="ChEBI" id="CHEBI:59967"/>
        <dbReference type="ChEBI" id="CHEBI:61593"/>
        <dbReference type="EC" id="2.7.7.70"/>
    </reaction>
</comment>
<keyword evidence="3 11" id="KW-0808">Transferase</keyword>
<keyword evidence="8 11" id="KW-0511">Multifunctional enzyme</keyword>
<keyword evidence="4 11" id="KW-0548">Nucleotidyltransferase</keyword>
<feature type="domain" description="Carbohydrate kinase PfkB" evidence="12">
    <location>
        <begin position="9"/>
        <end position="304"/>
    </location>
</feature>
<accession>A0A4Q0ZH60</accession>
<dbReference type="SUPFAM" id="SSF53613">
    <property type="entry name" value="Ribokinase-like"/>
    <property type="match status" value="1"/>
</dbReference>
<evidence type="ECO:0000256" key="7">
    <source>
        <dbReference type="ARBA" id="ARBA00022840"/>
    </source>
</evidence>
<dbReference type="InterPro" id="IPR004821">
    <property type="entry name" value="Cyt_trans-like"/>
</dbReference>
<comment type="catalytic activity">
    <reaction evidence="11">
        <text>D-glycero-beta-D-manno-heptose 7-phosphate + ATP = D-glycero-beta-D-manno-heptose 1,7-bisphosphate + ADP + H(+)</text>
        <dbReference type="Rhea" id="RHEA:27473"/>
        <dbReference type="ChEBI" id="CHEBI:15378"/>
        <dbReference type="ChEBI" id="CHEBI:30616"/>
        <dbReference type="ChEBI" id="CHEBI:60204"/>
        <dbReference type="ChEBI" id="CHEBI:60208"/>
        <dbReference type="ChEBI" id="CHEBI:456216"/>
        <dbReference type="EC" id="2.7.1.167"/>
    </reaction>
</comment>
<dbReference type="GO" id="GO:0005524">
    <property type="term" value="F:ATP binding"/>
    <property type="evidence" value="ECO:0007669"/>
    <property type="project" value="UniProtKB-UniRule"/>
</dbReference>
<evidence type="ECO:0000256" key="2">
    <source>
        <dbReference type="ARBA" id="ARBA00003753"/>
    </source>
</evidence>
<dbReference type="Pfam" id="PF01467">
    <property type="entry name" value="CTP_transf_like"/>
    <property type="match status" value="1"/>
</dbReference>
<comment type="pathway">
    <text evidence="11">Nucleotide-sugar biosynthesis; ADP-L-glycero-beta-D-manno-heptose biosynthesis; ADP-L-glycero-beta-D-manno-heptose from D-glycero-beta-D-manno-heptose 7-phosphate: step 1/4.</text>
</comment>
<evidence type="ECO:0000259" key="12">
    <source>
        <dbReference type="Pfam" id="PF00294"/>
    </source>
</evidence>
<reference evidence="14 15" key="1">
    <citation type="submission" date="2017-10" db="EMBL/GenBank/DDBJ databases">
        <title>Genomics of the genus Arcobacter.</title>
        <authorList>
            <person name="Perez-Cataluna A."/>
            <person name="Figueras M.J."/>
        </authorList>
    </citation>
    <scope>NUCLEOTIDE SEQUENCE [LARGE SCALE GENOMIC DNA]</scope>
    <source>
        <strain evidence="14 15">F26</strain>
    </source>
</reference>
<dbReference type="Proteomes" id="UP000290870">
    <property type="component" value="Unassembled WGS sequence"/>
</dbReference>
<dbReference type="OrthoDB" id="9802794at2"/>
<feature type="domain" description="Cytidyltransferase-like" evidence="13">
    <location>
        <begin position="347"/>
        <end position="462"/>
    </location>
</feature>
<comment type="subunit">
    <text evidence="11">Homodimer.</text>
</comment>
<dbReference type="NCBIfam" id="TIGR00125">
    <property type="entry name" value="cyt_tran_rel"/>
    <property type="match status" value="1"/>
</dbReference>
<gene>
    <name evidence="11" type="primary">hldE</name>
    <name evidence="14" type="ORF">CRU90_11785</name>
</gene>
<keyword evidence="6 11" id="KW-0418">Kinase</keyword>
<dbReference type="InterPro" id="IPR014729">
    <property type="entry name" value="Rossmann-like_a/b/a_fold"/>
</dbReference>
<dbReference type="InterPro" id="IPR011611">
    <property type="entry name" value="PfkB_dom"/>
</dbReference>
<evidence type="ECO:0000313" key="15">
    <source>
        <dbReference type="Proteomes" id="UP000290870"/>
    </source>
</evidence>
<evidence type="ECO:0000256" key="5">
    <source>
        <dbReference type="ARBA" id="ARBA00022741"/>
    </source>
</evidence>
<feature type="region of interest" description="Cytidylyltransferase" evidence="11">
    <location>
        <begin position="347"/>
        <end position="477"/>
    </location>
</feature>
<evidence type="ECO:0000256" key="1">
    <source>
        <dbReference type="ARBA" id="ARBA00002319"/>
    </source>
</evidence>
<dbReference type="RefSeq" id="WP_128987473.1">
    <property type="nucleotide sequence ID" value="NZ_PDJZ01000019.1"/>
</dbReference>
<evidence type="ECO:0000313" key="14">
    <source>
        <dbReference type="EMBL" id="RXJ82966.1"/>
    </source>
</evidence>
<dbReference type="Gene3D" id="3.40.1190.20">
    <property type="match status" value="1"/>
</dbReference>